<comment type="similarity">
    <text evidence="3">In the N-terminal section; belongs to the FGAMS family.</text>
</comment>
<dbReference type="Gene3D" id="3.90.650.10">
    <property type="entry name" value="PurM-like C-terminal domain"/>
    <property type="match status" value="2"/>
</dbReference>
<evidence type="ECO:0000313" key="23">
    <source>
        <dbReference type="Proteomes" id="UP000257200"/>
    </source>
</evidence>
<evidence type="ECO:0000256" key="5">
    <source>
        <dbReference type="ARBA" id="ARBA00022490"/>
    </source>
</evidence>
<dbReference type="FunCoup" id="A0A3Q1FVB7">
    <property type="interactions" value="1045"/>
</dbReference>
<dbReference type="GO" id="GO:0005737">
    <property type="term" value="C:cytoplasm"/>
    <property type="evidence" value="ECO:0007669"/>
    <property type="project" value="UniProtKB-SubCell"/>
</dbReference>
<dbReference type="InterPro" id="IPR036921">
    <property type="entry name" value="PurM-like_N_sf"/>
</dbReference>
<dbReference type="InterPro" id="IPR010918">
    <property type="entry name" value="PurM-like_C_dom"/>
</dbReference>
<dbReference type="HAMAP" id="MF_00419">
    <property type="entry name" value="PurL_1"/>
    <property type="match status" value="1"/>
</dbReference>
<dbReference type="SUPFAM" id="SSF82697">
    <property type="entry name" value="PurS-like"/>
    <property type="match status" value="1"/>
</dbReference>
<dbReference type="InterPro" id="IPR036604">
    <property type="entry name" value="PurS-like_sf"/>
</dbReference>
<sequence length="1319" mass="143696">MPVVRFYSNEAVDGRALQRAAKLYPHLSITTELCYNVELTGCEHLDLDQREVLLWLFRPPLKAEPLSGNPTLTEGSGEKLVEIGPRLNFSTAWSTNAVSICRSVGLAHVTRVELSRRFLIKPKDGESLTELNEDVKKLIECLYDSMTECIYQRPITSFAVETKPQSVFEVDILGKGRAALEKANDELGLAFDSWDLDYYTSMFQRIERNPTSVECFDLAQSNSEHSRHWFFRGRMIIDGQEQKETLFSLIMDTQRHSNQNNVIKFCDNSSGIKGLEVECIYPKNPSRVSAYETRRSLRHVIFTAETHNFPTGVAPFSGATTGTGGRIRDVQSAGQGGHVIAGTAGYCFGNLHIPGYVLPWESEGEGWEYPSSFAPPLQVAIEASDGASDYGNKFGEPVLSGFARSFGMCLANGERREWIKPIMFSGGLGSIEDTHVKKEEAEPGMEVVKIGGPVYRIGVGGGAASSVQVQGDNCSDRDLGAVQRGDPEMEQKMNRALRACLERSSGNPICSIHDQGAGGNGNVLKELSEPAGAVIYCSKFKKGDPTLSVLELWGAEYQESNALLLRPSDRHFLEIVCKREKCPVDFVGKITGDGKIVLVDDEGGSGDQAGGERYPVDLQLEWVLGKMPQKEFKLERLPPKHQPLSLPAGLTVKDALLRVLRLPAVASKRYLTNKVDRSVTGLVAQQQCVGPLHTPLADVAVVALSPFSLEGAATAIGEQPIKGLVCPAAGARMAVGEALTNLVFARVTALKDVKCSGNWMWAAKLPGEGASLWDACKAMCEVMGQLGVAIDGGKDSLSMAARVGKETVKAPGALVISVYAVCPDITATVTPDLEDPDGKGVLLWVPLSPGRHRLGGSALAQCYSQLGDCSPDLDQPQLLTACFNTTQELIRDRLLSAGHDISDGGLISCLLEMAFAGNRGIDVELSSEGTGVMELLFSEELGLVLEVSHSDLETVCQRYSDAGVQCRHIGRTCGFGPEAMVSVHVDGQEVLRESLPDLRALWEETSFQLERLQANELCVKQEEAGLSRRTQPFFKLTFDPSEMPIIRQPIGKTPHVAVIREEGSNGDREMSVSLHMAGFEVWDITMHDLCSGCVSLDPFKAVVFVGGFSYADVLGSAKGWAATVSYNHRAKAEFAHFFRRLDALSLGVCNGCQLLALLGWVGEGEDGAESEVVLTHNKSGRFESRFVSVGIQESPSIWLRGMQGSALGAWVAHGEGLMQFRSSQAQDRIISGGFAPIRYLDDQGHPTEEYPLNPNGSPLGVAGLCSTNGRHLAMMPHPERCTLGWQWPWAPRDLRPSLTPSPWLRMFRNAFAWCSSYDG</sequence>
<dbReference type="CDD" id="cd02204">
    <property type="entry name" value="PurL_repeat2"/>
    <property type="match status" value="1"/>
</dbReference>
<dbReference type="SUPFAM" id="SSF56042">
    <property type="entry name" value="PurM C-terminal domain-like"/>
    <property type="match status" value="2"/>
</dbReference>
<evidence type="ECO:0000256" key="14">
    <source>
        <dbReference type="ARBA" id="ARBA00029823"/>
    </source>
</evidence>
<evidence type="ECO:0000256" key="9">
    <source>
        <dbReference type="ARBA" id="ARBA00022741"/>
    </source>
</evidence>
<comment type="function">
    <text evidence="16">Phosphoribosylformylglycinamidine synthase involved in the purines biosynthetic pathway. Catalyzes the ATP-dependent conversion of formylglycinamide ribonucleotide (FGAR) and glutamine to yield formylglycinamidine ribonucleotide (FGAM) and glutamate.</text>
</comment>
<evidence type="ECO:0000259" key="19">
    <source>
        <dbReference type="Pfam" id="PF18072"/>
    </source>
</evidence>
<keyword evidence="9" id="KW-0547">Nucleotide-binding</keyword>
<dbReference type="STRING" id="80966.ENSAPOP00000022276"/>
<comment type="pathway">
    <text evidence="2">Purine metabolism; IMP biosynthesis via de novo pathway; 5-amino-1-(5-phospho-D-ribosyl)imidazole from N(2)-formyl-N(1)-(5-phospho-D-ribosyl)glycinamide: step 1/2.</text>
</comment>
<evidence type="ECO:0000256" key="10">
    <source>
        <dbReference type="ARBA" id="ARBA00022755"/>
    </source>
</evidence>
<dbReference type="PROSITE" id="PS51273">
    <property type="entry name" value="GATASE_TYPE_1"/>
    <property type="match status" value="1"/>
</dbReference>
<keyword evidence="6" id="KW-0597">Phosphoprotein</keyword>
<evidence type="ECO:0000259" key="21">
    <source>
        <dbReference type="Pfam" id="PF22689"/>
    </source>
</evidence>
<keyword evidence="7" id="KW-0436">Ligase</keyword>
<evidence type="ECO:0000256" key="15">
    <source>
        <dbReference type="ARBA" id="ARBA00032632"/>
    </source>
</evidence>
<evidence type="ECO:0000256" key="11">
    <source>
        <dbReference type="ARBA" id="ARBA00022840"/>
    </source>
</evidence>
<dbReference type="SUPFAM" id="SSF55326">
    <property type="entry name" value="PurM N-terminal domain-like"/>
    <property type="match status" value="2"/>
</dbReference>
<protein>
    <recommendedName>
        <fullName evidence="17">Phosphoribosylformylglycinamidine synthase</fullName>
        <ecNumber evidence="4">6.3.5.3</ecNumber>
    </recommendedName>
    <alternativeName>
        <fullName evidence="15">Formylglycinamide ribonucleotide amidotransferase</fullName>
    </alternativeName>
    <alternativeName>
        <fullName evidence="14">Formylglycinamide ribotide amidotransferase</fullName>
    </alternativeName>
</protein>
<dbReference type="Gene3D" id="3.40.50.880">
    <property type="match status" value="1"/>
</dbReference>
<comment type="subcellular location">
    <subcellularLocation>
        <location evidence="1">Cytoplasm</location>
    </subcellularLocation>
</comment>
<dbReference type="FunFam" id="3.90.650.10:FF:000008">
    <property type="entry name" value="Phosphoribosylformylglycinamidine synthase"/>
    <property type="match status" value="1"/>
</dbReference>
<dbReference type="Pfam" id="PF02769">
    <property type="entry name" value="AIRS_C"/>
    <property type="match status" value="2"/>
</dbReference>
<dbReference type="FunFam" id="3.30.1330.10:FF:000010">
    <property type="entry name" value="Phosphoribosylformylglycinamidine synthase"/>
    <property type="match status" value="1"/>
</dbReference>
<evidence type="ECO:0000256" key="6">
    <source>
        <dbReference type="ARBA" id="ARBA00022553"/>
    </source>
</evidence>
<feature type="domain" description="PurM-like C-terminal" evidence="18">
    <location>
        <begin position="442"/>
        <end position="600"/>
    </location>
</feature>
<dbReference type="NCBIfam" id="NF003672">
    <property type="entry name" value="PRK05297.1"/>
    <property type="match status" value="1"/>
</dbReference>
<evidence type="ECO:0000259" key="20">
    <source>
        <dbReference type="Pfam" id="PF18076"/>
    </source>
</evidence>
<dbReference type="EC" id="6.3.5.3" evidence="4"/>
<feature type="domain" description="Phosphoribosylformylglycinamidine synthase linker" evidence="19">
    <location>
        <begin position="180"/>
        <end position="228"/>
    </location>
</feature>
<dbReference type="Ensembl" id="ENSAPOT00000014178.1">
    <property type="protein sequence ID" value="ENSAPOP00000022276.1"/>
    <property type="gene ID" value="ENSAPOG00000003451.1"/>
</dbReference>
<feature type="domain" description="PurM-like C-terminal" evidence="18">
    <location>
        <begin position="852"/>
        <end position="972"/>
    </location>
</feature>
<dbReference type="SUPFAM" id="SSF52317">
    <property type="entry name" value="Class I glutamine amidotransferase-like"/>
    <property type="match status" value="1"/>
</dbReference>
<evidence type="ECO:0000313" key="22">
    <source>
        <dbReference type="Ensembl" id="ENSAPOP00000022276.1"/>
    </source>
</evidence>
<dbReference type="GeneTree" id="ENSGT00390000007600"/>
<keyword evidence="23" id="KW-1185">Reference proteome</keyword>
<evidence type="ECO:0000256" key="12">
    <source>
        <dbReference type="ARBA" id="ARBA00022842"/>
    </source>
</evidence>
<keyword evidence="10" id="KW-0658">Purine biosynthesis</keyword>
<evidence type="ECO:0000256" key="3">
    <source>
        <dbReference type="ARBA" id="ARBA00008608"/>
    </source>
</evidence>
<dbReference type="InParanoid" id="A0A3Q1FVB7"/>
<proteinExistence type="inferred from homology"/>
<dbReference type="PANTHER" id="PTHR10099:SF1">
    <property type="entry name" value="PHOSPHORIBOSYLFORMYLGLYCINAMIDINE SYNTHASE"/>
    <property type="match status" value="1"/>
</dbReference>
<dbReference type="FunFam" id="1.10.8.750:FF:000001">
    <property type="entry name" value="Putative phosphoribosylformylglycinamidine synthase"/>
    <property type="match status" value="1"/>
</dbReference>
<feature type="domain" description="Phosphoribosylformylglycinamidine synthase N-terminal" evidence="20">
    <location>
        <begin position="73"/>
        <end position="153"/>
    </location>
</feature>
<evidence type="ECO:0000256" key="16">
    <source>
        <dbReference type="ARBA" id="ARBA00057317"/>
    </source>
</evidence>
<dbReference type="Proteomes" id="UP000257200">
    <property type="component" value="Unplaced"/>
</dbReference>
<keyword evidence="8" id="KW-0479">Metal-binding</keyword>
<dbReference type="Gene3D" id="3.30.1330.10">
    <property type="entry name" value="PurM-like, N-terminal domain"/>
    <property type="match status" value="2"/>
</dbReference>
<dbReference type="InterPro" id="IPR029062">
    <property type="entry name" value="Class_I_gatase-like"/>
</dbReference>
<reference evidence="22" key="2">
    <citation type="submission" date="2025-09" db="UniProtKB">
        <authorList>
            <consortium name="Ensembl"/>
        </authorList>
    </citation>
    <scope>IDENTIFICATION</scope>
</reference>
<dbReference type="InterPro" id="IPR036676">
    <property type="entry name" value="PurM-like_C_sf"/>
</dbReference>
<dbReference type="CDD" id="cd02203">
    <property type="entry name" value="PurL_repeat1"/>
    <property type="match status" value="1"/>
</dbReference>
<dbReference type="Gene3D" id="1.10.8.750">
    <property type="entry name" value="Phosphoribosylformylglycinamidine synthase, linker domain"/>
    <property type="match status" value="1"/>
</dbReference>
<name>A0A3Q1FVB7_9TELE</name>
<dbReference type="FunFam" id="3.90.650.10:FF:000014">
    <property type="entry name" value="Phosphoribosylformylglycinamidine synthase"/>
    <property type="match status" value="1"/>
</dbReference>
<dbReference type="UniPathway" id="UPA00074">
    <property type="reaction ID" value="UER00128"/>
</dbReference>
<dbReference type="Pfam" id="PF18076">
    <property type="entry name" value="FGAR-AT_N"/>
    <property type="match status" value="1"/>
</dbReference>
<dbReference type="GO" id="GO:0046872">
    <property type="term" value="F:metal ion binding"/>
    <property type="evidence" value="ECO:0007669"/>
    <property type="project" value="UniProtKB-KW"/>
</dbReference>
<dbReference type="GO" id="GO:0005524">
    <property type="term" value="F:ATP binding"/>
    <property type="evidence" value="ECO:0007669"/>
    <property type="project" value="UniProtKB-KW"/>
</dbReference>
<evidence type="ECO:0000259" key="18">
    <source>
        <dbReference type="Pfam" id="PF02769"/>
    </source>
</evidence>
<dbReference type="SUPFAM" id="SSF109736">
    <property type="entry name" value="FGAM synthase PurL, linker domain"/>
    <property type="match status" value="1"/>
</dbReference>
<evidence type="ECO:0000256" key="4">
    <source>
        <dbReference type="ARBA" id="ARBA00012747"/>
    </source>
</evidence>
<dbReference type="Pfam" id="PF22689">
    <property type="entry name" value="FGAR-AT_PurM_N-like"/>
    <property type="match status" value="1"/>
</dbReference>
<dbReference type="InterPro" id="IPR055181">
    <property type="entry name" value="FGAR-AT_PurM_N-like"/>
</dbReference>
<dbReference type="Pfam" id="PF18072">
    <property type="entry name" value="FGAR-AT_linker"/>
    <property type="match status" value="1"/>
</dbReference>
<dbReference type="Pfam" id="PF13507">
    <property type="entry name" value="GATase_5"/>
    <property type="match status" value="1"/>
</dbReference>
<keyword evidence="12" id="KW-0460">Magnesium</keyword>
<evidence type="ECO:0000256" key="13">
    <source>
        <dbReference type="ARBA" id="ARBA00022962"/>
    </source>
</evidence>
<dbReference type="GO" id="GO:0006189">
    <property type="term" value="P:'de novo' IMP biosynthetic process"/>
    <property type="evidence" value="ECO:0007669"/>
    <property type="project" value="UniProtKB-UniPathway"/>
</dbReference>
<dbReference type="SMART" id="SM01211">
    <property type="entry name" value="GATase_5"/>
    <property type="match status" value="1"/>
</dbReference>
<evidence type="ECO:0000256" key="2">
    <source>
        <dbReference type="ARBA" id="ARBA00004920"/>
    </source>
</evidence>
<dbReference type="InterPro" id="IPR010073">
    <property type="entry name" value="PurL_large"/>
</dbReference>
<dbReference type="InterPro" id="IPR040707">
    <property type="entry name" value="FGAR-AT_N"/>
</dbReference>
<keyword evidence="5" id="KW-0963">Cytoplasm</keyword>
<accession>A0A3Q1FVB7</accession>
<dbReference type="FunFam" id="3.30.1330.10:FF:000007">
    <property type="entry name" value="Phosphoribosylformylglycinamidine synthase, putative"/>
    <property type="match status" value="1"/>
</dbReference>
<dbReference type="CDD" id="cd01740">
    <property type="entry name" value="GATase1_FGAR_AT"/>
    <property type="match status" value="1"/>
</dbReference>
<feature type="domain" description="FGAR-AT PurM N-terminal-like" evidence="21">
    <location>
        <begin position="667"/>
        <end position="820"/>
    </location>
</feature>
<evidence type="ECO:0000256" key="17">
    <source>
        <dbReference type="ARBA" id="ARBA00071729"/>
    </source>
</evidence>
<reference evidence="22" key="1">
    <citation type="submission" date="2025-08" db="UniProtKB">
        <authorList>
            <consortium name="Ensembl"/>
        </authorList>
    </citation>
    <scope>IDENTIFICATION</scope>
</reference>
<dbReference type="InterPro" id="IPR041609">
    <property type="entry name" value="PurL_linker"/>
</dbReference>
<evidence type="ECO:0000256" key="8">
    <source>
        <dbReference type="ARBA" id="ARBA00022723"/>
    </source>
</evidence>
<evidence type="ECO:0000256" key="7">
    <source>
        <dbReference type="ARBA" id="ARBA00022598"/>
    </source>
</evidence>
<dbReference type="PANTHER" id="PTHR10099">
    <property type="entry name" value="PHOSPHORIBOSYLFORMYLGLYCINAMIDINE SYNTHASE"/>
    <property type="match status" value="1"/>
</dbReference>
<organism evidence="22 23">
    <name type="scientific">Acanthochromis polyacanthus</name>
    <name type="common">spiny chromis</name>
    <dbReference type="NCBI Taxonomy" id="80966"/>
    <lineage>
        <taxon>Eukaryota</taxon>
        <taxon>Metazoa</taxon>
        <taxon>Chordata</taxon>
        <taxon>Craniata</taxon>
        <taxon>Vertebrata</taxon>
        <taxon>Euteleostomi</taxon>
        <taxon>Actinopterygii</taxon>
        <taxon>Neopterygii</taxon>
        <taxon>Teleostei</taxon>
        <taxon>Neoteleostei</taxon>
        <taxon>Acanthomorphata</taxon>
        <taxon>Ovalentaria</taxon>
        <taxon>Pomacentridae</taxon>
        <taxon>Acanthochromis</taxon>
    </lineage>
</organism>
<dbReference type="GO" id="GO:0004642">
    <property type="term" value="F:phosphoribosylformylglycinamidine synthase activity"/>
    <property type="evidence" value="ECO:0007669"/>
    <property type="project" value="UniProtKB-EC"/>
</dbReference>
<keyword evidence="13" id="KW-0315">Glutamine amidotransferase</keyword>
<keyword evidence="11" id="KW-0067">ATP-binding</keyword>
<dbReference type="NCBIfam" id="TIGR01735">
    <property type="entry name" value="FGAM_synt"/>
    <property type="match status" value="1"/>
</dbReference>
<evidence type="ECO:0000256" key="1">
    <source>
        <dbReference type="ARBA" id="ARBA00004496"/>
    </source>
</evidence>